<dbReference type="Proteomes" id="UP001179952">
    <property type="component" value="Unassembled WGS sequence"/>
</dbReference>
<accession>A0AAV9BT23</accession>
<name>A0AAV9BT23_ACOGR</name>
<dbReference type="EMBL" id="JAUJYN010000001">
    <property type="protein sequence ID" value="KAK1280078.1"/>
    <property type="molecule type" value="Genomic_DNA"/>
</dbReference>
<proteinExistence type="predicted"/>
<evidence type="ECO:0000313" key="5">
    <source>
        <dbReference type="EMBL" id="KAK1280078.1"/>
    </source>
</evidence>
<dbReference type="PROSITE" id="PS50102">
    <property type="entry name" value="RRM"/>
    <property type="match status" value="2"/>
</dbReference>
<evidence type="ECO:0000259" key="4">
    <source>
        <dbReference type="PROSITE" id="PS50102"/>
    </source>
</evidence>
<dbReference type="InterPro" id="IPR000504">
    <property type="entry name" value="RRM_dom"/>
</dbReference>
<evidence type="ECO:0000256" key="2">
    <source>
        <dbReference type="PROSITE-ProRule" id="PRU00176"/>
    </source>
</evidence>
<sequence>MAKKRKLTPKSGPSASAAEEETPTLEESTLTAAASTEETLNEGETLYEEETYEDEEDDDETPDQTETPSSADVGVGGGDAEPGDIEPEAVEKLLEPFTKEQLIELLKEAAEAHPDVMDRVTRSAESDPVHRKIFVHGLGWDTTAETLAEAFRGYGEIEDCNAVRDKVSGKSKGYGFILFKTRVGARRALLEPQKKIGNRMTACQLASAGPAPTQPPALPVSEHTQKKIYVSNVSADLDPQKLLQFFSKYGEIEEGPLGMDKQTGKPKGFALFVYKSVESARKALEEPHKSFDGHILHCQKAIDGPKPNKVVGMFPHQNPRPTHFPRSDNTGFAGGPGPAHMVGQSPAVAGGMGYNPAAAGPGAVAGFNPAIGQAITALLAAQGTGLGLTNLLGTAGAGSVVNPGGAQMVNNGQHVMQGGYANPAANPAMMGGYGNQPAMQGGGYGNPQMGQGSGGRGQTGYMGGYTGH</sequence>
<evidence type="ECO:0000313" key="6">
    <source>
        <dbReference type="Proteomes" id="UP001179952"/>
    </source>
</evidence>
<dbReference type="InterPro" id="IPR035979">
    <property type="entry name" value="RBD_domain_sf"/>
</dbReference>
<feature type="domain" description="RRM" evidence="4">
    <location>
        <begin position="131"/>
        <end position="208"/>
    </location>
</feature>
<dbReference type="Gene3D" id="3.30.70.330">
    <property type="match status" value="2"/>
</dbReference>
<dbReference type="AlphaFoldDB" id="A0AAV9BT23"/>
<feature type="region of interest" description="Disordered" evidence="3">
    <location>
        <begin position="1"/>
        <end position="84"/>
    </location>
</feature>
<dbReference type="InterPro" id="IPR012677">
    <property type="entry name" value="Nucleotide-bd_a/b_plait_sf"/>
</dbReference>
<keyword evidence="5" id="KW-0687">Ribonucleoprotein</keyword>
<dbReference type="GO" id="GO:0003723">
    <property type="term" value="F:RNA binding"/>
    <property type="evidence" value="ECO:0007669"/>
    <property type="project" value="UniProtKB-UniRule"/>
</dbReference>
<dbReference type="SMART" id="SM00360">
    <property type="entry name" value="RRM"/>
    <property type="match status" value="2"/>
</dbReference>
<reference evidence="5" key="2">
    <citation type="submission" date="2023-06" db="EMBL/GenBank/DDBJ databases">
        <authorList>
            <person name="Ma L."/>
            <person name="Liu K.-W."/>
            <person name="Li Z."/>
            <person name="Hsiao Y.-Y."/>
            <person name="Qi Y."/>
            <person name="Fu T."/>
            <person name="Tang G."/>
            <person name="Zhang D."/>
            <person name="Sun W.-H."/>
            <person name="Liu D.-K."/>
            <person name="Li Y."/>
            <person name="Chen G.-Z."/>
            <person name="Liu X.-D."/>
            <person name="Liao X.-Y."/>
            <person name="Jiang Y.-T."/>
            <person name="Yu X."/>
            <person name="Hao Y."/>
            <person name="Huang J."/>
            <person name="Zhao X.-W."/>
            <person name="Ke S."/>
            <person name="Chen Y.-Y."/>
            <person name="Wu W.-L."/>
            <person name="Hsu J.-L."/>
            <person name="Lin Y.-F."/>
            <person name="Huang M.-D."/>
            <person name="Li C.-Y."/>
            <person name="Huang L."/>
            <person name="Wang Z.-W."/>
            <person name="Zhao X."/>
            <person name="Zhong W.-Y."/>
            <person name="Peng D.-H."/>
            <person name="Ahmad S."/>
            <person name="Lan S."/>
            <person name="Zhang J.-S."/>
            <person name="Tsai W.-C."/>
            <person name="Van De Peer Y."/>
            <person name="Liu Z.-J."/>
        </authorList>
    </citation>
    <scope>NUCLEOTIDE SEQUENCE</scope>
    <source>
        <strain evidence="5">SCP</strain>
        <tissue evidence="5">Leaves</tissue>
    </source>
</reference>
<dbReference type="Pfam" id="PF00076">
    <property type="entry name" value="RRM_1"/>
    <property type="match status" value="2"/>
</dbReference>
<dbReference type="SUPFAM" id="SSF54928">
    <property type="entry name" value="RNA-binding domain, RBD"/>
    <property type="match status" value="2"/>
</dbReference>
<feature type="domain" description="RRM" evidence="4">
    <location>
        <begin position="226"/>
        <end position="302"/>
    </location>
</feature>
<keyword evidence="1 2" id="KW-0694">RNA-binding</keyword>
<comment type="caution">
    <text evidence="5">The sequence shown here is derived from an EMBL/GenBank/DDBJ whole genome shotgun (WGS) entry which is preliminary data.</text>
</comment>
<dbReference type="GO" id="GO:1990904">
    <property type="term" value="C:ribonucleoprotein complex"/>
    <property type="evidence" value="ECO:0007669"/>
    <property type="project" value="UniProtKB-KW"/>
</dbReference>
<evidence type="ECO:0000256" key="3">
    <source>
        <dbReference type="SAM" id="MobiDB-lite"/>
    </source>
</evidence>
<feature type="compositionally biased region" description="Acidic residues" evidence="3">
    <location>
        <begin position="39"/>
        <end position="63"/>
    </location>
</feature>
<feature type="compositionally biased region" description="Low complexity" evidence="3">
    <location>
        <begin position="25"/>
        <end position="38"/>
    </location>
</feature>
<reference evidence="5" key="1">
    <citation type="journal article" date="2023" name="Nat. Commun.">
        <title>Diploid and tetraploid genomes of Acorus and the evolution of monocots.</title>
        <authorList>
            <person name="Ma L."/>
            <person name="Liu K.W."/>
            <person name="Li Z."/>
            <person name="Hsiao Y.Y."/>
            <person name="Qi Y."/>
            <person name="Fu T."/>
            <person name="Tang G.D."/>
            <person name="Zhang D."/>
            <person name="Sun W.H."/>
            <person name="Liu D.K."/>
            <person name="Li Y."/>
            <person name="Chen G.Z."/>
            <person name="Liu X.D."/>
            <person name="Liao X.Y."/>
            <person name="Jiang Y.T."/>
            <person name="Yu X."/>
            <person name="Hao Y."/>
            <person name="Huang J."/>
            <person name="Zhao X.W."/>
            <person name="Ke S."/>
            <person name="Chen Y.Y."/>
            <person name="Wu W.L."/>
            <person name="Hsu J.L."/>
            <person name="Lin Y.F."/>
            <person name="Huang M.D."/>
            <person name="Li C.Y."/>
            <person name="Huang L."/>
            <person name="Wang Z.W."/>
            <person name="Zhao X."/>
            <person name="Zhong W.Y."/>
            <person name="Peng D.H."/>
            <person name="Ahmad S."/>
            <person name="Lan S."/>
            <person name="Zhang J.S."/>
            <person name="Tsai W.C."/>
            <person name="Van de Peer Y."/>
            <person name="Liu Z.J."/>
        </authorList>
    </citation>
    <scope>NUCLEOTIDE SEQUENCE</scope>
    <source>
        <strain evidence="5">SCP</strain>
    </source>
</reference>
<evidence type="ECO:0000256" key="1">
    <source>
        <dbReference type="ARBA" id="ARBA00022884"/>
    </source>
</evidence>
<keyword evidence="6" id="KW-1185">Reference proteome</keyword>
<dbReference type="PANTHER" id="PTHR10352">
    <property type="entry name" value="EUKARYOTIC TRANSLATION INITIATION FACTOR 3 SUBUNIT G"/>
    <property type="match status" value="1"/>
</dbReference>
<gene>
    <name evidence="5" type="ORF">QJS04_geneDACA015099</name>
</gene>
<feature type="region of interest" description="Disordered" evidence="3">
    <location>
        <begin position="442"/>
        <end position="468"/>
    </location>
</feature>
<protein>
    <submittedName>
        <fullName evidence="5">Heterogeneous nuclear ribonucleoprotein 1</fullName>
    </submittedName>
</protein>
<organism evidence="5 6">
    <name type="scientific">Acorus gramineus</name>
    <name type="common">Dwarf sweet flag</name>
    <dbReference type="NCBI Taxonomy" id="55184"/>
    <lineage>
        <taxon>Eukaryota</taxon>
        <taxon>Viridiplantae</taxon>
        <taxon>Streptophyta</taxon>
        <taxon>Embryophyta</taxon>
        <taxon>Tracheophyta</taxon>
        <taxon>Spermatophyta</taxon>
        <taxon>Magnoliopsida</taxon>
        <taxon>Liliopsida</taxon>
        <taxon>Acoraceae</taxon>
        <taxon>Acorus</taxon>
    </lineage>
</organism>